<dbReference type="WBParaSite" id="jg23098">
    <property type="protein sequence ID" value="jg23098"/>
    <property type="gene ID" value="jg23098"/>
</dbReference>
<keyword evidence="2" id="KW-1185">Reference proteome</keyword>
<keyword evidence="1" id="KW-0732">Signal</keyword>
<name>A0A915DUJ2_9BILA</name>
<evidence type="ECO:0000256" key="1">
    <source>
        <dbReference type="SAM" id="SignalP"/>
    </source>
</evidence>
<reference evidence="3" key="1">
    <citation type="submission" date="2022-11" db="UniProtKB">
        <authorList>
            <consortium name="WormBaseParasite"/>
        </authorList>
    </citation>
    <scope>IDENTIFICATION</scope>
</reference>
<dbReference type="Proteomes" id="UP000887574">
    <property type="component" value="Unplaced"/>
</dbReference>
<evidence type="ECO:0000313" key="3">
    <source>
        <dbReference type="WBParaSite" id="jg23098"/>
    </source>
</evidence>
<sequence length="83" mass="9205">MFQRLVICCLLISLCNARGNFDIVDSVPFGSYSFGPRECPPIVVGRTTYNNGQCDGLMCKYEVAVTGSYNGATYTRLQNNCYN</sequence>
<organism evidence="2 3">
    <name type="scientific">Ditylenchus dipsaci</name>
    <dbReference type="NCBI Taxonomy" id="166011"/>
    <lineage>
        <taxon>Eukaryota</taxon>
        <taxon>Metazoa</taxon>
        <taxon>Ecdysozoa</taxon>
        <taxon>Nematoda</taxon>
        <taxon>Chromadorea</taxon>
        <taxon>Rhabditida</taxon>
        <taxon>Tylenchina</taxon>
        <taxon>Tylenchomorpha</taxon>
        <taxon>Sphaerularioidea</taxon>
        <taxon>Anguinidae</taxon>
        <taxon>Anguininae</taxon>
        <taxon>Ditylenchus</taxon>
    </lineage>
</organism>
<feature type="signal peptide" evidence="1">
    <location>
        <begin position="1"/>
        <end position="17"/>
    </location>
</feature>
<evidence type="ECO:0000313" key="2">
    <source>
        <dbReference type="Proteomes" id="UP000887574"/>
    </source>
</evidence>
<proteinExistence type="predicted"/>
<feature type="chain" id="PRO_5037746925" evidence="1">
    <location>
        <begin position="18"/>
        <end position="83"/>
    </location>
</feature>
<dbReference type="AlphaFoldDB" id="A0A915DUJ2"/>
<accession>A0A915DUJ2</accession>
<protein>
    <submittedName>
        <fullName evidence="3">Uncharacterized protein</fullName>
    </submittedName>
</protein>